<feature type="region of interest" description="Disordered" evidence="1">
    <location>
        <begin position="119"/>
        <end position="143"/>
    </location>
</feature>
<keyword evidence="3" id="KW-1185">Reference proteome</keyword>
<evidence type="ECO:0000313" key="2">
    <source>
        <dbReference type="EMBL" id="CAI9303863.1"/>
    </source>
</evidence>
<organism evidence="2 3">
    <name type="scientific">Lactuca saligna</name>
    <name type="common">Willowleaf lettuce</name>
    <dbReference type="NCBI Taxonomy" id="75948"/>
    <lineage>
        <taxon>Eukaryota</taxon>
        <taxon>Viridiplantae</taxon>
        <taxon>Streptophyta</taxon>
        <taxon>Embryophyta</taxon>
        <taxon>Tracheophyta</taxon>
        <taxon>Spermatophyta</taxon>
        <taxon>Magnoliopsida</taxon>
        <taxon>eudicotyledons</taxon>
        <taxon>Gunneridae</taxon>
        <taxon>Pentapetalae</taxon>
        <taxon>asterids</taxon>
        <taxon>campanulids</taxon>
        <taxon>Asterales</taxon>
        <taxon>Asteraceae</taxon>
        <taxon>Cichorioideae</taxon>
        <taxon>Cichorieae</taxon>
        <taxon>Lactucinae</taxon>
        <taxon>Lactuca</taxon>
    </lineage>
</organism>
<accession>A0AA36A3N5</accession>
<dbReference type="AlphaFoldDB" id="A0AA36A3N5"/>
<protein>
    <submittedName>
        <fullName evidence="2">Uncharacterized protein</fullName>
    </submittedName>
</protein>
<sequence>MANNLQYAAGQVEALAGEKEALQVKVKKYGEHLVAEGLSRKALEEDMARVFQEGIVRVVDRVVQDKVATAKFDPGEPSAIMYKTHAMHASVKAFIETKFASYLQMGELYLEGLCQLCSNPDTEENPPEGSSLNDEPSSNLVGK</sequence>
<feature type="compositionally biased region" description="Polar residues" evidence="1">
    <location>
        <begin position="128"/>
        <end position="143"/>
    </location>
</feature>
<reference evidence="2" key="1">
    <citation type="submission" date="2023-04" db="EMBL/GenBank/DDBJ databases">
        <authorList>
            <person name="Vijverberg K."/>
            <person name="Xiong W."/>
            <person name="Schranz E."/>
        </authorList>
    </citation>
    <scope>NUCLEOTIDE SEQUENCE</scope>
</reference>
<dbReference type="Proteomes" id="UP001177003">
    <property type="component" value="Chromosome 9"/>
</dbReference>
<gene>
    <name evidence="2" type="ORF">LSALG_LOCUS42277</name>
</gene>
<proteinExistence type="predicted"/>
<evidence type="ECO:0000313" key="3">
    <source>
        <dbReference type="Proteomes" id="UP001177003"/>
    </source>
</evidence>
<dbReference type="EMBL" id="OX465085">
    <property type="protein sequence ID" value="CAI9303863.1"/>
    <property type="molecule type" value="Genomic_DNA"/>
</dbReference>
<name>A0AA36A3N5_LACSI</name>
<evidence type="ECO:0000256" key="1">
    <source>
        <dbReference type="SAM" id="MobiDB-lite"/>
    </source>
</evidence>